<dbReference type="Gene3D" id="3.10.580.10">
    <property type="entry name" value="CBS-domain"/>
    <property type="match status" value="1"/>
</dbReference>
<feature type="domain" description="CBS" evidence="2">
    <location>
        <begin position="9"/>
        <end position="65"/>
    </location>
</feature>
<evidence type="ECO:0000313" key="3">
    <source>
        <dbReference type="EMBL" id="MCP2728872.1"/>
    </source>
</evidence>
<keyword evidence="4" id="KW-1185">Reference proteome</keyword>
<organism evidence="3 4">
    <name type="scientific">Limnofasciculus baicalensis BBK-W-15</name>
    <dbReference type="NCBI Taxonomy" id="2699891"/>
    <lineage>
        <taxon>Bacteria</taxon>
        <taxon>Bacillati</taxon>
        <taxon>Cyanobacteriota</taxon>
        <taxon>Cyanophyceae</taxon>
        <taxon>Coleofasciculales</taxon>
        <taxon>Coleofasciculaceae</taxon>
        <taxon>Limnofasciculus</taxon>
        <taxon>Limnofasciculus baicalensis</taxon>
    </lineage>
</organism>
<feature type="non-terminal residue" evidence="3">
    <location>
        <position position="123"/>
    </location>
</feature>
<accession>A0AAE3GUL7</accession>
<proteinExistence type="predicted"/>
<dbReference type="AlphaFoldDB" id="A0AAE3GUL7"/>
<keyword evidence="1" id="KW-0129">CBS domain</keyword>
<sequence>MATPSLKECVEPVPVCAMTTSLATVIEIFRISGCDAIAIVDEAQQPMGVVNLRRILPYLMSMSKLGMSKLEVGRATEDFSQPLSQLNPPVIEPIAILPVSLTLDQLWMYLDGEAGMGNGEWGM</sequence>
<gene>
    <name evidence="3" type="ORF">NJ959_10415</name>
</gene>
<reference evidence="3" key="1">
    <citation type="submission" date="2022-06" db="EMBL/GenBank/DDBJ databases">
        <title>New cyanobacteria of genus Symplocastrum in benthos of Lake Baikal.</title>
        <authorList>
            <person name="Sorokovikova E."/>
            <person name="Tikhonova I."/>
            <person name="Krasnopeev A."/>
            <person name="Evseev P."/>
            <person name="Gladkikh A."/>
            <person name="Belykh O."/>
        </authorList>
    </citation>
    <scope>NUCLEOTIDE SEQUENCE</scope>
    <source>
        <strain evidence="3">BBK-W-15</strain>
    </source>
</reference>
<dbReference type="RefSeq" id="WP_254011663.1">
    <property type="nucleotide sequence ID" value="NZ_JAMZMM010000080.1"/>
</dbReference>
<dbReference type="SMART" id="SM00116">
    <property type="entry name" value="CBS"/>
    <property type="match status" value="1"/>
</dbReference>
<dbReference type="InterPro" id="IPR000644">
    <property type="entry name" value="CBS_dom"/>
</dbReference>
<evidence type="ECO:0000256" key="1">
    <source>
        <dbReference type="PROSITE-ProRule" id="PRU00703"/>
    </source>
</evidence>
<protein>
    <submittedName>
        <fullName evidence="3">CBS domain-containing protein</fullName>
    </submittedName>
</protein>
<evidence type="ECO:0000313" key="4">
    <source>
        <dbReference type="Proteomes" id="UP001204953"/>
    </source>
</evidence>
<dbReference type="EMBL" id="JAMZMM010000080">
    <property type="protein sequence ID" value="MCP2728872.1"/>
    <property type="molecule type" value="Genomic_DNA"/>
</dbReference>
<name>A0AAE3GUL7_9CYAN</name>
<dbReference type="PROSITE" id="PS51371">
    <property type="entry name" value="CBS"/>
    <property type="match status" value="1"/>
</dbReference>
<dbReference type="Proteomes" id="UP001204953">
    <property type="component" value="Unassembled WGS sequence"/>
</dbReference>
<dbReference type="InterPro" id="IPR046342">
    <property type="entry name" value="CBS_dom_sf"/>
</dbReference>
<comment type="caution">
    <text evidence="3">The sequence shown here is derived from an EMBL/GenBank/DDBJ whole genome shotgun (WGS) entry which is preliminary data.</text>
</comment>
<evidence type="ECO:0000259" key="2">
    <source>
        <dbReference type="PROSITE" id="PS51371"/>
    </source>
</evidence>
<dbReference type="Pfam" id="PF00571">
    <property type="entry name" value="CBS"/>
    <property type="match status" value="1"/>
</dbReference>
<dbReference type="SUPFAM" id="SSF54631">
    <property type="entry name" value="CBS-domain pair"/>
    <property type="match status" value="1"/>
</dbReference>